<gene>
    <name evidence="1" type="ORF">BSZ40_00085</name>
</gene>
<evidence type="ECO:0000313" key="1">
    <source>
        <dbReference type="EMBL" id="OKL52566.1"/>
    </source>
</evidence>
<protein>
    <submittedName>
        <fullName evidence="1">Uncharacterized protein</fullName>
    </submittedName>
</protein>
<accession>A0A1Q5PYL0</accession>
<name>A0A1Q5PYL0_9ACTO</name>
<comment type="caution">
    <text evidence="1">The sequence shown here is derived from an EMBL/GenBank/DDBJ whole genome shotgun (WGS) entry which is preliminary data.</text>
</comment>
<dbReference type="STRING" id="52770.BSZ40_00085"/>
<evidence type="ECO:0000313" key="2">
    <source>
        <dbReference type="Proteomes" id="UP000185612"/>
    </source>
</evidence>
<dbReference type="RefSeq" id="WP_073822058.1">
    <property type="nucleotide sequence ID" value="NZ_JAUNKL010000017.1"/>
</dbReference>
<dbReference type="Proteomes" id="UP000185612">
    <property type="component" value="Unassembled WGS sequence"/>
</dbReference>
<dbReference type="OrthoDB" id="4742108at2"/>
<sequence>MAHFPLNPEIAALVVDIPMPAGHGLSVPAHLDGYTFNYSLGEFHHHLFYANSSFHYGMSDRDFPDIDVEVSSPDREIVERALLLNIGQLYRSYNRLPSLRLPDQQPQAGYELVPVRPHIVTLRHPDGSLLPMELRETGGGSSEGARYSYVADVPVSDLARSYAAADARPSLAAYL</sequence>
<keyword evidence="2" id="KW-1185">Reference proteome</keyword>
<proteinExistence type="predicted"/>
<organism evidence="1 2">
    <name type="scientific">Buchananella hordeovulneris</name>
    <dbReference type="NCBI Taxonomy" id="52770"/>
    <lineage>
        <taxon>Bacteria</taxon>
        <taxon>Bacillati</taxon>
        <taxon>Actinomycetota</taxon>
        <taxon>Actinomycetes</taxon>
        <taxon>Actinomycetales</taxon>
        <taxon>Actinomycetaceae</taxon>
        <taxon>Buchananella</taxon>
    </lineage>
</organism>
<dbReference type="EMBL" id="MQVS01000001">
    <property type="protein sequence ID" value="OKL52566.1"/>
    <property type="molecule type" value="Genomic_DNA"/>
</dbReference>
<dbReference type="AlphaFoldDB" id="A0A1Q5PYL0"/>
<reference evidence="2" key="1">
    <citation type="submission" date="2016-12" db="EMBL/GenBank/DDBJ databases">
        <authorList>
            <person name="Meng X."/>
        </authorList>
    </citation>
    <scope>NUCLEOTIDE SEQUENCE [LARGE SCALE GENOMIC DNA]</scope>
    <source>
        <strain evidence="2">DSM 20732</strain>
    </source>
</reference>